<feature type="transmembrane region" description="Helical" evidence="8">
    <location>
        <begin position="225"/>
        <end position="249"/>
    </location>
</feature>
<dbReference type="Proteomes" id="UP000310158">
    <property type="component" value="Unassembled WGS sequence"/>
</dbReference>
<evidence type="ECO:0000256" key="3">
    <source>
        <dbReference type="ARBA" id="ARBA00022692"/>
    </source>
</evidence>
<evidence type="ECO:0000256" key="2">
    <source>
        <dbReference type="ARBA" id="ARBA00004394"/>
    </source>
</evidence>
<keyword evidence="4 8" id="KW-1133">Transmembrane helix</keyword>
<keyword evidence="3 8" id="KW-0812">Transmembrane</keyword>
<feature type="transmembrane region" description="Helical" evidence="8">
    <location>
        <begin position="255"/>
        <end position="276"/>
    </location>
</feature>
<reference evidence="9 10" key="1">
    <citation type="submission" date="2019-02" db="EMBL/GenBank/DDBJ databases">
        <title>Genome sequencing of the rare red list fungi Bondarzewia mesenterica.</title>
        <authorList>
            <person name="Buettner E."/>
            <person name="Kellner H."/>
        </authorList>
    </citation>
    <scope>NUCLEOTIDE SEQUENCE [LARGE SCALE GENOMIC DNA]</scope>
    <source>
        <strain evidence="9 10">DSM 108281</strain>
    </source>
</reference>
<feature type="region of interest" description="Disordered" evidence="7">
    <location>
        <begin position="128"/>
        <end position="148"/>
    </location>
</feature>
<evidence type="ECO:0000256" key="7">
    <source>
        <dbReference type="SAM" id="MobiDB-lite"/>
    </source>
</evidence>
<dbReference type="GO" id="GO:0046873">
    <property type="term" value="F:metal ion transmembrane transporter activity"/>
    <property type="evidence" value="ECO:0007669"/>
    <property type="project" value="InterPro"/>
</dbReference>
<keyword evidence="5" id="KW-0333">Golgi apparatus</keyword>
<feature type="transmembrane region" description="Helical" evidence="8">
    <location>
        <begin position="30"/>
        <end position="50"/>
    </location>
</feature>
<protein>
    <recommendedName>
        <fullName evidence="11">Zinc/iron permease</fullName>
    </recommendedName>
</protein>
<evidence type="ECO:0000313" key="9">
    <source>
        <dbReference type="EMBL" id="THH16860.1"/>
    </source>
</evidence>
<dbReference type="Pfam" id="PF02535">
    <property type="entry name" value="Zip"/>
    <property type="match status" value="1"/>
</dbReference>
<comment type="caution">
    <text evidence="9">The sequence shown here is derived from an EMBL/GenBank/DDBJ whole genome shotgun (WGS) entry which is preliminary data.</text>
</comment>
<dbReference type="InterPro" id="IPR003689">
    <property type="entry name" value="ZIP"/>
</dbReference>
<dbReference type="PANTHER" id="PTHR16133:SF0">
    <property type="entry name" value="ZINC_IRON REGULATED TRANSPORTER-RELATED PROTEIN 102B, ISOFORM E"/>
    <property type="match status" value="1"/>
</dbReference>
<evidence type="ECO:0008006" key="11">
    <source>
        <dbReference type="Google" id="ProtNLM"/>
    </source>
</evidence>
<feature type="transmembrane region" description="Helical" evidence="8">
    <location>
        <begin position="297"/>
        <end position="314"/>
    </location>
</feature>
<evidence type="ECO:0000256" key="4">
    <source>
        <dbReference type="ARBA" id="ARBA00022989"/>
    </source>
</evidence>
<accession>A0A4S4M250</accession>
<evidence type="ECO:0000256" key="6">
    <source>
        <dbReference type="ARBA" id="ARBA00023136"/>
    </source>
</evidence>
<dbReference type="GO" id="GO:0006829">
    <property type="term" value="P:zinc ion transport"/>
    <property type="evidence" value="ECO:0007669"/>
    <property type="project" value="InterPro"/>
</dbReference>
<keyword evidence="10" id="KW-1185">Reference proteome</keyword>
<evidence type="ECO:0000256" key="5">
    <source>
        <dbReference type="ARBA" id="ARBA00023034"/>
    </source>
</evidence>
<sequence>MSALLALTSFGIGMLPLSFTYSRKHLSQLTSLGTGLLLGTALGVIIPEGIEILSKSGSELPTANIALSLLVGFSIMLLVEQLGSSHVHDVAGEQPSPRIVNAIRPGTKPRDSVDVQFDVELGELEAEQGIPPQPVDAPPVSRRRDAAENDARQSAYPLTVGLVLHGLADGFALGVSARSSNDPLVSSDLSFLVFVALAIHKAPTALAYTTSLLSTSLSRPECRKYLIIFSASTPLGAIVSYGLFSLLGLGQSHQVGSALLVSGGSFLYVATVLQPVSHHSPSGSTASADEVGKKARTLILMVGMFIPYVIGSLLEHGHGSGALGSS</sequence>
<dbReference type="AlphaFoldDB" id="A0A4S4M250"/>
<name>A0A4S4M250_9AGAM</name>
<organism evidence="9 10">
    <name type="scientific">Bondarzewia mesenterica</name>
    <dbReference type="NCBI Taxonomy" id="1095465"/>
    <lineage>
        <taxon>Eukaryota</taxon>
        <taxon>Fungi</taxon>
        <taxon>Dikarya</taxon>
        <taxon>Basidiomycota</taxon>
        <taxon>Agaricomycotina</taxon>
        <taxon>Agaricomycetes</taxon>
        <taxon>Russulales</taxon>
        <taxon>Bondarzewiaceae</taxon>
        <taxon>Bondarzewia</taxon>
    </lineage>
</organism>
<dbReference type="PANTHER" id="PTHR16133">
    <property type="entry name" value="SOLUTE CARRIER FAMILY 39 ZINC TRANSPORTER , MEMBER 9-RELATED"/>
    <property type="match status" value="1"/>
</dbReference>
<dbReference type="GO" id="GO:0000139">
    <property type="term" value="C:Golgi membrane"/>
    <property type="evidence" value="ECO:0007669"/>
    <property type="project" value="UniProtKB-SubCell"/>
</dbReference>
<gene>
    <name evidence="9" type="ORF">EW146_g3831</name>
</gene>
<dbReference type="OrthoDB" id="19859at2759"/>
<evidence type="ECO:0000256" key="1">
    <source>
        <dbReference type="ARBA" id="ARBA00004127"/>
    </source>
</evidence>
<dbReference type="EMBL" id="SGPL01000139">
    <property type="protein sequence ID" value="THH16860.1"/>
    <property type="molecule type" value="Genomic_DNA"/>
</dbReference>
<evidence type="ECO:0000313" key="10">
    <source>
        <dbReference type="Proteomes" id="UP000310158"/>
    </source>
</evidence>
<feature type="transmembrane region" description="Helical" evidence="8">
    <location>
        <begin position="62"/>
        <end position="79"/>
    </location>
</feature>
<comment type="subcellular location">
    <subcellularLocation>
        <location evidence="1">Endomembrane system</location>
        <topology evidence="1">Multi-pass membrane protein</topology>
    </subcellularLocation>
    <subcellularLocation>
        <location evidence="2">Golgi apparatus membrane</location>
    </subcellularLocation>
</comment>
<feature type="transmembrane region" description="Helical" evidence="8">
    <location>
        <begin position="189"/>
        <end position="213"/>
    </location>
</feature>
<proteinExistence type="predicted"/>
<dbReference type="InterPro" id="IPR045891">
    <property type="entry name" value="ZIP9"/>
</dbReference>
<evidence type="ECO:0000256" key="8">
    <source>
        <dbReference type="SAM" id="Phobius"/>
    </source>
</evidence>
<keyword evidence="6 8" id="KW-0472">Membrane</keyword>